<keyword evidence="6 8" id="KW-0378">Hydrolase</keyword>
<feature type="binding site" evidence="8">
    <location>
        <position position="48"/>
    </location>
    <ligand>
        <name>Zn(2+)</name>
        <dbReference type="ChEBI" id="CHEBI:29105"/>
        <label>1</label>
        <note>catalytic</note>
    </ligand>
</feature>
<feature type="binding site" evidence="8">
    <location>
        <position position="126"/>
    </location>
    <ligand>
        <name>Zn(2+)</name>
        <dbReference type="ChEBI" id="CHEBI:29105"/>
        <label>1</label>
        <note>catalytic</note>
    </ligand>
</feature>
<protein>
    <recommendedName>
        <fullName evidence="8">Ribonuclease Z</fullName>
        <shortName evidence="8">RNase Z</shortName>
        <ecNumber evidence="8">3.1.26.11</ecNumber>
    </recommendedName>
    <alternativeName>
        <fullName evidence="8">tRNA 3 endonuclease</fullName>
    </alternativeName>
    <alternativeName>
        <fullName evidence="8">tRNase Z</fullName>
    </alternativeName>
</protein>
<dbReference type="NCBIfam" id="NF000801">
    <property type="entry name" value="PRK00055.1-3"/>
    <property type="match status" value="1"/>
</dbReference>
<feature type="binding site" evidence="8">
    <location>
        <position position="196"/>
    </location>
    <ligand>
        <name>Zn(2+)</name>
        <dbReference type="ChEBI" id="CHEBI:29105"/>
        <label>1</label>
        <note>catalytic</note>
    </ligand>
</feature>
<comment type="cofactor">
    <cofactor evidence="8">
        <name>Zn(2+)</name>
        <dbReference type="ChEBI" id="CHEBI:29105"/>
    </cofactor>
    <text evidence="8">Binds 2 Zn(2+) ions.</text>
</comment>
<dbReference type="HAMAP" id="MF_01818">
    <property type="entry name" value="RNase_Z_BN"/>
    <property type="match status" value="1"/>
</dbReference>
<keyword evidence="10" id="KW-1185">Reference proteome</keyword>
<dbReference type="EC" id="3.1.26.11" evidence="8"/>
<keyword evidence="5 8" id="KW-0255">Endonuclease</keyword>
<feature type="binding site" evidence="8">
    <location>
        <position position="51"/>
    </location>
    <ligand>
        <name>Zn(2+)</name>
        <dbReference type="ChEBI" id="CHEBI:29105"/>
        <label>2</label>
        <note>catalytic</note>
    </ligand>
</feature>
<comment type="similarity">
    <text evidence="8">Belongs to the RNase Z family.</text>
</comment>
<evidence type="ECO:0000256" key="6">
    <source>
        <dbReference type="ARBA" id="ARBA00022801"/>
    </source>
</evidence>
<dbReference type="EMBL" id="JACHGF010000002">
    <property type="protein sequence ID" value="MBB5283100.1"/>
    <property type="molecule type" value="Genomic_DNA"/>
</dbReference>
<dbReference type="InterPro" id="IPR036866">
    <property type="entry name" value="RibonucZ/Hydroxyglut_hydro"/>
</dbReference>
<dbReference type="GO" id="GO:0042781">
    <property type="term" value="F:3'-tRNA processing endoribonuclease activity"/>
    <property type="evidence" value="ECO:0007669"/>
    <property type="project" value="UniProtKB-UniRule"/>
</dbReference>
<comment type="catalytic activity">
    <reaction evidence="8">
        <text>Endonucleolytic cleavage of RNA, removing extra 3' nucleotides from tRNA precursor, generating 3' termini of tRNAs. A 3'-hydroxy group is left at the tRNA terminus and a 5'-phosphoryl group is left at the trailer molecule.</text>
        <dbReference type="EC" id="3.1.26.11"/>
    </reaction>
</comment>
<dbReference type="GO" id="GO:0008270">
    <property type="term" value="F:zinc ion binding"/>
    <property type="evidence" value="ECO:0007669"/>
    <property type="project" value="UniProtKB-UniRule"/>
</dbReference>
<evidence type="ECO:0000256" key="3">
    <source>
        <dbReference type="ARBA" id="ARBA00022722"/>
    </source>
</evidence>
<gene>
    <name evidence="8" type="primary">rnz</name>
    <name evidence="9" type="ORF">HNQ92_001226</name>
</gene>
<feature type="active site" description="Proton acceptor" evidence="8">
    <location>
        <position position="50"/>
    </location>
</feature>
<dbReference type="PANTHER" id="PTHR46018:SF2">
    <property type="entry name" value="ZINC PHOSPHODIESTERASE ELAC PROTEIN 1"/>
    <property type="match status" value="1"/>
</dbReference>
<feature type="binding site" evidence="8">
    <location>
        <position position="196"/>
    </location>
    <ligand>
        <name>Zn(2+)</name>
        <dbReference type="ChEBI" id="CHEBI:29105"/>
        <label>2</label>
        <note>catalytic</note>
    </ligand>
</feature>
<comment type="subunit">
    <text evidence="1 8">Homodimer.</text>
</comment>
<feature type="binding site" evidence="8">
    <location>
        <position position="254"/>
    </location>
    <ligand>
        <name>Zn(2+)</name>
        <dbReference type="ChEBI" id="CHEBI:29105"/>
        <label>2</label>
        <note>catalytic</note>
    </ligand>
</feature>
<evidence type="ECO:0000256" key="4">
    <source>
        <dbReference type="ARBA" id="ARBA00022723"/>
    </source>
</evidence>
<evidence type="ECO:0000256" key="7">
    <source>
        <dbReference type="ARBA" id="ARBA00022833"/>
    </source>
</evidence>
<dbReference type="PANTHER" id="PTHR46018">
    <property type="entry name" value="ZINC PHOSPHODIESTERASE ELAC PROTEIN 1"/>
    <property type="match status" value="1"/>
</dbReference>
<dbReference type="Proteomes" id="UP000557307">
    <property type="component" value="Unassembled WGS sequence"/>
</dbReference>
<keyword evidence="3 8" id="KW-0540">Nuclease</keyword>
<dbReference type="AlphaFoldDB" id="A0A840TSX1"/>
<organism evidence="9 10">
    <name type="scientific">Rhabdobacter roseus</name>
    <dbReference type="NCBI Taxonomy" id="1655419"/>
    <lineage>
        <taxon>Bacteria</taxon>
        <taxon>Pseudomonadati</taxon>
        <taxon>Bacteroidota</taxon>
        <taxon>Cytophagia</taxon>
        <taxon>Cytophagales</taxon>
        <taxon>Cytophagaceae</taxon>
        <taxon>Rhabdobacter</taxon>
    </lineage>
</organism>
<keyword evidence="7 8" id="KW-0862">Zinc</keyword>
<dbReference type="Gene3D" id="3.60.15.10">
    <property type="entry name" value="Ribonuclease Z/Hydroxyacylglutathione hydrolase-like"/>
    <property type="match status" value="1"/>
</dbReference>
<evidence type="ECO:0000313" key="9">
    <source>
        <dbReference type="EMBL" id="MBB5283100.1"/>
    </source>
</evidence>
<evidence type="ECO:0000256" key="8">
    <source>
        <dbReference type="HAMAP-Rule" id="MF_01818"/>
    </source>
</evidence>
<proteinExistence type="inferred from homology"/>
<evidence type="ECO:0000256" key="1">
    <source>
        <dbReference type="ARBA" id="ARBA00011738"/>
    </source>
</evidence>
<name>A0A840TSX1_9BACT</name>
<feature type="binding site" evidence="8">
    <location>
        <position position="46"/>
    </location>
    <ligand>
        <name>Zn(2+)</name>
        <dbReference type="ChEBI" id="CHEBI:29105"/>
        <label>1</label>
        <note>catalytic</note>
    </ligand>
</feature>
<evidence type="ECO:0000256" key="5">
    <source>
        <dbReference type="ARBA" id="ARBA00022759"/>
    </source>
</evidence>
<feature type="binding site" evidence="8">
    <location>
        <position position="50"/>
    </location>
    <ligand>
        <name>Zn(2+)</name>
        <dbReference type="ChEBI" id="CHEBI:29105"/>
        <label>2</label>
        <note>catalytic</note>
    </ligand>
</feature>
<comment type="caution">
    <text evidence="9">The sequence shown here is derived from an EMBL/GenBank/DDBJ whole genome shotgun (WGS) entry which is preliminary data.</text>
</comment>
<reference evidence="9 10" key="1">
    <citation type="submission" date="2020-08" db="EMBL/GenBank/DDBJ databases">
        <title>Genomic Encyclopedia of Type Strains, Phase IV (KMG-IV): sequencing the most valuable type-strain genomes for metagenomic binning, comparative biology and taxonomic classification.</title>
        <authorList>
            <person name="Goeker M."/>
        </authorList>
    </citation>
    <scope>NUCLEOTIDE SEQUENCE [LARGE SCALE GENOMIC DNA]</scope>
    <source>
        <strain evidence="9 10">DSM 105074</strain>
    </source>
</reference>
<comment type="function">
    <text evidence="8">Zinc phosphodiesterase, which displays some tRNA 3'-processing endonuclease activity. Probably involved in tRNA maturation, by removing a 3'-trailer from precursor tRNA.</text>
</comment>
<keyword evidence="2 8" id="KW-0819">tRNA processing</keyword>
<evidence type="ECO:0000313" key="10">
    <source>
        <dbReference type="Proteomes" id="UP000557307"/>
    </source>
</evidence>
<dbReference type="SUPFAM" id="SSF56281">
    <property type="entry name" value="Metallo-hydrolase/oxidoreductase"/>
    <property type="match status" value="1"/>
</dbReference>
<dbReference type="Pfam" id="PF23023">
    <property type="entry name" value="Anti-Pycsar_Apyc1"/>
    <property type="match status" value="1"/>
</dbReference>
<evidence type="ECO:0000256" key="2">
    <source>
        <dbReference type="ARBA" id="ARBA00022694"/>
    </source>
</evidence>
<dbReference type="CDD" id="cd07717">
    <property type="entry name" value="RNaseZ_ZiPD-like_MBL-fold"/>
    <property type="match status" value="1"/>
</dbReference>
<sequence length="299" mass="33759">MGSHPSSQLLTVGNEHFLIDCGEGTQYRLLEAHVRLGRLSSIFITHLHGDHYFGLFGLLNTLSLGGRTKDLYLFGPRGLGEILPEVFRQSGTQLTYPLHFQETDPDRPGPLWSTANVTVETLPLRHRVPCTGFLFRERKRLRSIQKDKLPDTIHYEHIRLLKEGQDVLDERGTLLYKNEDYTLPPPRPRAYAYCSDTLYWPELVPYIRGVDALYHEATFLTDLSELAEKTFHSTAWQAATIARDAGVGQLLIGHLSSRYPDPQPSLAEAQAIFPNTVMAVEGQVFDIANLPHTLVSDNK</sequence>
<dbReference type="InterPro" id="IPR013471">
    <property type="entry name" value="RNase_Z/BN"/>
</dbReference>
<accession>A0A840TSX1</accession>
<keyword evidence="4 8" id="KW-0479">Metal-binding</keyword>